<comment type="caution">
    <text evidence="8">The sequence shown here is derived from an EMBL/GenBank/DDBJ whole genome shotgun (WGS) entry which is preliminary data.</text>
</comment>
<comment type="subcellular location">
    <subcellularLocation>
        <location evidence="6">Endomembrane system</location>
        <topology evidence="6">Lipid-anchor</topology>
        <orientation evidence="6">Cytoplasmic side</orientation>
    </subcellularLocation>
    <subcellularLocation>
        <location evidence="7">Membrane</location>
        <topology evidence="7">Lipid-anchor</topology>
    </subcellularLocation>
</comment>
<comment type="function">
    <text evidence="7">The small GTPases Rab are key regulators in vesicle trafficking.</text>
</comment>
<dbReference type="InterPro" id="IPR005225">
    <property type="entry name" value="Small_GTP-bd"/>
</dbReference>
<proteinExistence type="inferred from homology"/>
<sequence>MAAGHSTTTSSNSSSGITHEHLFLALISTNTPEGMQQEHIFKVLVFGDLGVGKTSIIKRYVHQIFSQHYRATIGVDFALKVLQWDNDTVIRLQLWDIAGQERYGNMTRVYYREAVGALVVFDVARASTFEAVLKWKDDLDSKVTLNHARPVPAVLLANKSDQIACQLPKLDSFCRENGFVDSFETSAKENTDIKEAAWCLVEHILNNEESLMTEREPNSILLSGCTSTTSRAVYCDAR</sequence>
<dbReference type="NCBIfam" id="TIGR00231">
    <property type="entry name" value="small_GTP"/>
    <property type="match status" value="1"/>
</dbReference>
<dbReference type="Proteomes" id="UP001352852">
    <property type="component" value="Unassembled WGS sequence"/>
</dbReference>
<dbReference type="InterPro" id="IPR030697">
    <property type="entry name" value="Rab29/Rab38/Rab32"/>
</dbReference>
<dbReference type="SUPFAM" id="SSF52540">
    <property type="entry name" value="P-loop containing nucleoside triphosphate hydrolases"/>
    <property type="match status" value="1"/>
</dbReference>
<reference evidence="8 9" key="1">
    <citation type="submission" date="2021-06" db="EMBL/GenBank/DDBJ databases">
        <authorList>
            <person name="Palmer J.M."/>
        </authorList>
    </citation>
    <scope>NUCLEOTIDE SEQUENCE [LARGE SCALE GENOMIC DNA]</scope>
    <source>
        <strain evidence="8 9">CL_MEX2019</strain>
        <tissue evidence="8">Muscle</tissue>
    </source>
</reference>
<dbReference type="CDD" id="cd04107">
    <property type="entry name" value="Rab32_Rab38"/>
    <property type="match status" value="1"/>
</dbReference>
<keyword evidence="2 7" id="KW-0547">Nucleotide-binding</keyword>
<dbReference type="Pfam" id="PF00071">
    <property type="entry name" value="Ras"/>
    <property type="match status" value="1"/>
</dbReference>
<keyword evidence="4 7" id="KW-0449">Lipoprotein</keyword>
<keyword evidence="3 7" id="KW-0342">GTP-binding</keyword>
<dbReference type="SMART" id="SM00176">
    <property type="entry name" value="RAN"/>
    <property type="match status" value="1"/>
</dbReference>
<dbReference type="InterPro" id="IPR001806">
    <property type="entry name" value="Small_GTPase"/>
</dbReference>
<keyword evidence="7" id="KW-0472">Membrane</keyword>
<evidence type="ECO:0000313" key="8">
    <source>
        <dbReference type="EMBL" id="MED6280694.1"/>
    </source>
</evidence>
<keyword evidence="5 7" id="KW-0636">Prenylation</keyword>
<dbReference type="SMART" id="SM00173">
    <property type="entry name" value="RAS"/>
    <property type="match status" value="1"/>
</dbReference>
<evidence type="ECO:0000256" key="5">
    <source>
        <dbReference type="ARBA" id="ARBA00023289"/>
    </source>
</evidence>
<dbReference type="InterPro" id="IPR027417">
    <property type="entry name" value="P-loop_NTPase"/>
</dbReference>
<comment type="similarity">
    <text evidence="1 7">Belongs to the small GTPase superfamily. Rab family.</text>
</comment>
<dbReference type="PROSITE" id="PS51419">
    <property type="entry name" value="RAB"/>
    <property type="match status" value="1"/>
</dbReference>
<evidence type="ECO:0000256" key="6">
    <source>
        <dbReference type="ARBA" id="ARBA00046278"/>
    </source>
</evidence>
<dbReference type="PRINTS" id="PR00449">
    <property type="entry name" value="RASTRNSFRMNG"/>
</dbReference>
<evidence type="ECO:0000256" key="4">
    <source>
        <dbReference type="ARBA" id="ARBA00023288"/>
    </source>
</evidence>
<dbReference type="SMART" id="SM00175">
    <property type="entry name" value="RAB"/>
    <property type="match status" value="1"/>
</dbReference>
<dbReference type="PANTHER" id="PTHR47981">
    <property type="entry name" value="RAB FAMILY"/>
    <property type="match status" value="1"/>
</dbReference>
<keyword evidence="9" id="KW-1185">Reference proteome</keyword>
<dbReference type="PANTHER" id="PTHR47981:SF39">
    <property type="entry name" value="RAS-RELATED PROTEIN RAB"/>
    <property type="match status" value="1"/>
</dbReference>
<dbReference type="EMBL" id="JAHUTJ010041948">
    <property type="protein sequence ID" value="MED6280694.1"/>
    <property type="molecule type" value="Genomic_DNA"/>
</dbReference>
<evidence type="ECO:0000256" key="7">
    <source>
        <dbReference type="RuleBase" id="RU367128"/>
    </source>
</evidence>
<protein>
    <recommendedName>
        <fullName evidence="7">Ras-related protein Rab</fullName>
    </recommendedName>
</protein>
<evidence type="ECO:0000313" key="9">
    <source>
        <dbReference type="Proteomes" id="UP001352852"/>
    </source>
</evidence>
<dbReference type="Gene3D" id="3.40.50.300">
    <property type="entry name" value="P-loop containing nucleotide triphosphate hydrolases"/>
    <property type="match status" value="1"/>
</dbReference>
<evidence type="ECO:0000256" key="3">
    <source>
        <dbReference type="ARBA" id="ARBA00023134"/>
    </source>
</evidence>
<name>A0ABU7E2C7_9TELE</name>
<dbReference type="PROSITE" id="PS51421">
    <property type="entry name" value="RAS"/>
    <property type="match status" value="1"/>
</dbReference>
<evidence type="ECO:0000256" key="1">
    <source>
        <dbReference type="ARBA" id="ARBA00006270"/>
    </source>
</evidence>
<dbReference type="SMART" id="SM00174">
    <property type="entry name" value="RHO"/>
    <property type="match status" value="1"/>
</dbReference>
<accession>A0ABU7E2C7</accession>
<gene>
    <name evidence="8" type="primary">RAB38_2</name>
    <name evidence="8" type="ORF">CHARACLAT_013385</name>
</gene>
<evidence type="ECO:0000256" key="2">
    <source>
        <dbReference type="ARBA" id="ARBA00022741"/>
    </source>
</evidence>
<organism evidence="8 9">
    <name type="scientific">Characodon lateralis</name>
    <dbReference type="NCBI Taxonomy" id="208331"/>
    <lineage>
        <taxon>Eukaryota</taxon>
        <taxon>Metazoa</taxon>
        <taxon>Chordata</taxon>
        <taxon>Craniata</taxon>
        <taxon>Vertebrata</taxon>
        <taxon>Euteleostomi</taxon>
        <taxon>Actinopterygii</taxon>
        <taxon>Neopterygii</taxon>
        <taxon>Teleostei</taxon>
        <taxon>Neoteleostei</taxon>
        <taxon>Acanthomorphata</taxon>
        <taxon>Ovalentaria</taxon>
        <taxon>Atherinomorphae</taxon>
        <taxon>Cyprinodontiformes</taxon>
        <taxon>Goodeidae</taxon>
        <taxon>Characodon</taxon>
    </lineage>
</organism>